<evidence type="ECO:0000313" key="11">
    <source>
        <dbReference type="Proteomes" id="UP000620104"/>
    </source>
</evidence>
<evidence type="ECO:0000256" key="8">
    <source>
        <dbReference type="SAM" id="MobiDB-lite"/>
    </source>
</evidence>
<dbReference type="GO" id="GO:0016020">
    <property type="term" value="C:membrane"/>
    <property type="evidence" value="ECO:0007669"/>
    <property type="project" value="UniProtKB-SubCell"/>
</dbReference>
<dbReference type="InterPro" id="IPR049625">
    <property type="entry name" value="Glyco_transf_61_cat"/>
</dbReference>
<comment type="subcellular location">
    <subcellularLocation>
        <location evidence="1">Membrane</location>
        <topology evidence="1">Single-pass membrane protein</topology>
    </subcellularLocation>
</comment>
<keyword evidence="6" id="KW-0472">Membrane</keyword>
<reference evidence="10" key="1">
    <citation type="submission" date="2020-07" db="EMBL/GenBank/DDBJ databases">
        <title>Draft Genome Sequence of a Deep-Sea Yeast, Naganishia (Cryptococcus) liquefaciens strain N6.</title>
        <authorList>
            <person name="Han Y.W."/>
            <person name="Kajitani R."/>
            <person name="Morimoto H."/>
            <person name="Parhat M."/>
            <person name="Tsubouchi H."/>
            <person name="Bakenova O."/>
            <person name="Ogata M."/>
            <person name="Argunhan B."/>
            <person name="Aoki R."/>
            <person name="Kajiwara S."/>
            <person name="Itoh T."/>
            <person name="Iwasaki H."/>
        </authorList>
    </citation>
    <scope>NUCLEOTIDE SEQUENCE</scope>
    <source>
        <strain evidence="10">N6</strain>
    </source>
</reference>
<dbReference type="GO" id="GO:0005783">
    <property type="term" value="C:endoplasmic reticulum"/>
    <property type="evidence" value="ECO:0007669"/>
    <property type="project" value="TreeGrafter"/>
</dbReference>
<evidence type="ECO:0000313" key="10">
    <source>
        <dbReference type="EMBL" id="GHJ88875.1"/>
    </source>
</evidence>
<dbReference type="Pfam" id="PF04577">
    <property type="entry name" value="Glyco_transf_61"/>
    <property type="match status" value="1"/>
</dbReference>
<feature type="domain" description="Glycosyltransferase 61 catalytic" evidence="9">
    <location>
        <begin position="452"/>
        <end position="548"/>
    </location>
</feature>
<evidence type="ECO:0000256" key="1">
    <source>
        <dbReference type="ARBA" id="ARBA00004167"/>
    </source>
</evidence>
<dbReference type="PANTHER" id="PTHR20961">
    <property type="entry name" value="GLYCOSYLTRANSFERASE"/>
    <property type="match status" value="1"/>
</dbReference>
<feature type="region of interest" description="Disordered" evidence="8">
    <location>
        <begin position="26"/>
        <end position="51"/>
    </location>
</feature>
<evidence type="ECO:0000256" key="7">
    <source>
        <dbReference type="ARBA" id="ARBA00023180"/>
    </source>
</evidence>
<evidence type="ECO:0000256" key="3">
    <source>
        <dbReference type="ARBA" id="ARBA00022679"/>
    </source>
</evidence>
<proteinExistence type="predicted"/>
<keyword evidence="5" id="KW-1133">Transmembrane helix</keyword>
<keyword evidence="4" id="KW-0812">Transmembrane</keyword>
<keyword evidence="11" id="KW-1185">Reference proteome</keyword>
<dbReference type="AlphaFoldDB" id="A0A8H3TXX6"/>
<organism evidence="10 11">
    <name type="scientific">Naganishia liquefaciens</name>
    <dbReference type="NCBI Taxonomy" id="104408"/>
    <lineage>
        <taxon>Eukaryota</taxon>
        <taxon>Fungi</taxon>
        <taxon>Dikarya</taxon>
        <taxon>Basidiomycota</taxon>
        <taxon>Agaricomycotina</taxon>
        <taxon>Tremellomycetes</taxon>
        <taxon>Filobasidiales</taxon>
        <taxon>Filobasidiaceae</taxon>
        <taxon>Naganishia</taxon>
    </lineage>
</organism>
<evidence type="ECO:0000259" key="9">
    <source>
        <dbReference type="Pfam" id="PF04577"/>
    </source>
</evidence>
<keyword evidence="7" id="KW-0325">Glycoprotein</keyword>
<accession>A0A8H3TXX6</accession>
<name>A0A8H3TXX6_9TREE</name>
<keyword evidence="3" id="KW-0808">Transferase</keyword>
<evidence type="ECO:0000256" key="2">
    <source>
        <dbReference type="ARBA" id="ARBA00022676"/>
    </source>
</evidence>
<evidence type="ECO:0000256" key="5">
    <source>
        <dbReference type="ARBA" id="ARBA00022989"/>
    </source>
</evidence>
<dbReference type="GO" id="GO:0097363">
    <property type="term" value="F:protein O-acetylglucosaminyltransferase activity"/>
    <property type="evidence" value="ECO:0007669"/>
    <property type="project" value="TreeGrafter"/>
</dbReference>
<dbReference type="EMBL" id="BLZA01000032">
    <property type="protein sequence ID" value="GHJ88875.1"/>
    <property type="molecule type" value="Genomic_DNA"/>
</dbReference>
<evidence type="ECO:0000256" key="4">
    <source>
        <dbReference type="ARBA" id="ARBA00022692"/>
    </source>
</evidence>
<keyword evidence="2" id="KW-0328">Glycosyltransferase</keyword>
<dbReference type="OrthoDB" id="529273at2759"/>
<evidence type="ECO:0000256" key="6">
    <source>
        <dbReference type="ARBA" id="ARBA00023136"/>
    </source>
</evidence>
<dbReference type="Proteomes" id="UP000620104">
    <property type="component" value="Unassembled WGS sequence"/>
</dbReference>
<sequence length="624" mass="69986">MSSFLRAGTPPRSPHVELPSASFTFPPSLPVPSQPQQDRRQSTSTSPYSPALRRAMMQNMLRPGKRDVIVCLVTLLFAWLTLGAKRDDHDDAIYGESYNLPSAVVDSGKASWYGSHYIAKVSNKFSNFKGLWPGTAKELEQLEDVLCPTLPDGRHGSSNHKGYSDAVRRLSITADNDEEEDDDEGASGGASRLLGHQAGWTIFENLYLYNGTLYIVTNEPAQYPELRLMTSTGLPANGDPGNEQAREPTGDELKFISVRDAKDLWGDRIWAMEGMTWLFNDGQFIDHYYHFAAELLLGVWRAYTSLGKSFTSRGETTLPAPARAWFIRMSELSWRDKPRFNTAILWSAFPSLAVLYKDDWNDIARATASGKPKAYYFPKAILADRSAAFRGPHCSSTSRTVAEAMMLGQTNQWWWEPVRRQVLRFAGTPEDIINRNLWGYGAVNPATYDHDAELRLRLGKVEAAPPTDFKPLVTYISRQSSRRRLTPESHADLVQALEKHSKAKGWELKIVEAEKMSKEEQVDLAARTTIMLGVHGNGLTHLLWMPPTPRSAVIEMFFVGGFARDYQWTAQNLGIRHFAVRHNEYATAPHEPKVDYPEGFQGTSITVVGEVVAQLIDDRLDGKV</sequence>
<dbReference type="PANTHER" id="PTHR20961:SF38">
    <property type="entry name" value="PROTEIN O-LINKED-MANNOSE BETA-1,4-N-ACETYLGLUCOSAMINYLTRANSFERASE 2"/>
    <property type="match status" value="1"/>
</dbReference>
<dbReference type="InterPro" id="IPR007657">
    <property type="entry name" value="Glycosyltransferase_61"/>
</dbReference>
<dbReference type="GO" id="GO:0035269">
    <property type="term" value="P:protein O-linked glycosylation via mannose"/>
    <property type="evidence" value="ECO:0007669"/>
    <property type="project" value="TreeGrafter"/>
</dbReference>
<gene>
    <name evidence="10" type="ORF">NliqN6_5277</name>
</gene>
<comment type="caution">
    <text evidence="10">The sequence shown here is derived from an EMBL/GenBank/DDBJ whole genome shotgun (WGS) entry which is preliminary data.</text>
</comment>
<protein>
    <recommendedName>
        <fullName evidence="9">Glycosyltransferase 61 catalytic domain-containing protein</fullName>
    </recommendedName>
</protein>